<sequence>MLVSRKINWRSHDKARRSQQQREQGRERRRAADNVHPVSFAPPAGSKQVRKARRREWDKEQRKRLGVVPKLPEEPATYWQRQLTMSQGAITRKGSDLRTIRALQSYSGLEGICLYN</sequence>
<evidence type="ECO:0000313" key="3">
    <source>
        <dbReference type="Proteomes" id="UP000228596"/>
    </source>
</evidence>
<feature type="region of interest" description="Disordered" evidence="1">
    <location>
        <begin position="1"/>
        <end position="61"/>
    </location>
</feature>
<name>A0A2M6WXG2_9BACT</name>
<proteinExistence type="predicted"/>
<evidence type="ECO:0000256" key="1">
    <source>
        <dbReference type="SAM" id="MobiDB-lite"/>
    </source>
</evidence>
<dbReference type="Proteomes" id="UP000228596">
    <property type="component" value="Unassembled WGS sequence"/>
</dbReference>
<organism evidence="2 3">
    <name type="scientific">Candidatus Berkelbacteria bacterium CG10_big_fil_rev_8_21_14_0_10_41_12</name>
    <dbReference type="NCBI Taxonomy" id="1974513"/>
    <lineage>
        <taxon>Bacteria</taxon>
        <taxon>Candidatus Berkelbacteria</taxon>
    </lineage>
</organism>
<gene>
    <name evidence="2" type="ORF">COT77_01180</name>
</gene>
<dbReference type="EMBL" id="PEZV01000008">
    <property type="protein sequence ID" value="PIT97483.1"/>
    <property type="molecule type" value="Genomic_DNA"/>
</dbReference>
<protein>
    <submittedName>
        <fullName evidence="2">Uncharacterized protein</fullName>
    </submittedName>
</protein>
<feature type="compositionally biased region" description="Basic and acidic residues" evidence="1">
    <location>
        <begin position="23"/>
        <end position="33"/>
    </location>
</feature>
<comment type="caution">
    <text evidence="2">The sequence shown here is derived from an EMBL/GenBank/DDBJ whole genome shotgun (WGS) entry which is preliminary data.</text>
</comment>
<evidence type="ECO:0000313" key="2">
    <source>
        <dbReference type="EMBL" id="PIT97483.1"/>
    </source>
</evidence>
<accession>A0A2M6WXG2</accession>
<feature type="compositionally biased region" description="Basic residues" evidence="1">
    <location>
        <begin position="7"/>
        <end position="19"/>
    </location>
</feature>
<dbReference type="AlphaFoldDB" id="A0A2M6WXG2"/>
<reference evidence="3" key="1">
    <citation type="submission" date="2017-09" db="EMBL/GenBank/DDBJ databases">
        <title>Depth-based differentiation of microbial function through sediment-hosted aquifers and enrichment of novel symbionts in the deep terrestrial subsurface.</title>
        <authorList>
            <person name="Probst A.J."/>
            <person name="Ladd B."/>
            <person name="Jarett J.K."/>
            <person name="Geller-Mcgrath D.E."/>
            <person name="Sieber C.M.K."/>
            <person name="Emerson J.B."/>
            <person name="Anantharaman K."/>
            <person name="Thomas B.C."/>
            <person name="Malmstrom R."/>
            <person name="Stieglmeier M."/>
            <person name="Klingl A."/>
            <person name="Woyke T."/>
            <person name="Ryan C.M."/>
            <person name="Banfield J.F."/>
        </authorList>
    </citation>
    <scope>NUCLEOTIDE SEQUENCE [LARGE SCALE GENOMIC DNA]</scope>
</reference>